<proteinExistence type="predicted"/>
<protein>
    <submittedName>
        <fullName evidence="1">Uncharacterized protein</fullName>
    </submittedName>
</protein>
<name>A0ABU0P320_STRRH</name>
<sequence length="34" mass="3901">MDFVVTIVRDRVSEPVERLAQTDTNAEPLPDQRC</sequence>
<dbReference type="EMBL" id="JAUSWV010000003">
    <property type="protein sequence ID" value="MDQ0585798.1"/>
    <property type="molecule type" value="Genomic_DNA"/>
</dbReference>
<keyword evidence="2" id="KW-1185">Reference proteome</keyword>
<gene>
    <name evidence="1" type="ORF">QF030_008066</name>
</gene>
<evidence type="ECO:0000313" key="1">
    <source>
        <dbReference type="EMBL" id="MDQ0585798.1"/>
    </source>
</evidence>
<dbReference type="Proteomes" id="UP001230654">
    <property type="component" value="Unassembled WGS sequence"/>
</dbReference>
<reference evidence="1 2" key="1">
    <citation type="submission" date="2023-07" db="EMBL/GenBank/DDBJ databases">
        <title>Comparative genomics of wheat-associated soil bacteria to identify genetic determinants of phenazine resistance.</title>
        <authorList>
            <person name="Mouncey N."/>
        </authorList>
    </citation>
    <scope>NUCLEOTIDE SEQUENCE [LARGE SCALE GENOMIC DNA]</scope>
    <source>
        <strain evidence="1 2">B2I6</strain>
    </source>
</reference>
<organism evidence="1 2">
    <name type="scientific">Streptomyces rishiriensis</name>
    <dbReference type="NCBI Taxonomy" id="68264"/>
    <lineage>
        <taxon>Bacteria</taxon>
        <taxon>Bacillati</taxon>
        <taxon>Actinomycetota</taxon>
        <taxon>Actinomycetes</taxon>
        <taxon>Kitasatosporales</taxon>
        <taxon>Streptomycetaceae</taxon>
        <taxon>Streptomyces</taxon>
    </lineage>
</organism>
<comment type="caution">
    <text evidence="1">The sequence shown here is derived from an EMBL/GenBank/DDBJ whole genome shotgun (WGS) entry which is preliminary data.</text>
</comment>
<accession>A0ABU0P320</accession>
<evidence type="ECO:0000313" key="2">
    <source>
        <dbReference type="Proteomes" id="UP001230654"/>
    </source>
</evidence>